<evidence type="ECO:0000313" key="2">
    <source>
        <dbReference type="Proteomes" id="UP000663658"/>
    </source>
</evidence>
<dbReference type="Proteomes" id="UP000663658">
    <property type="component" value="Chromosome"/>
</dbReference>
<reference evidence="1 2" key="1">
    <citation type="submission" date="2021-02" db="EMBL/GenBank/DDBJ databases">
        <title>Whole genome sequencing of Pseudomonas alcaliphila strain SM2.</title>
        <authorList>
            <person name="Alshamsi M.S."/>
            <person name="Sudalaimuthuasari N."/>
            <person name="Kundu B."/>
            <person name="AlMaskari R.S."/>
            <person name="Elmahi Y."/>
            <person name="Mundra S."/>
            <person name="Chandran S."/>
            <person name="Malik S."/>
            <person name="Hazzouri K.M."/>
            <person name="Amiri K.M.A."/>
        </authorList>
    </citation>
    <scope>NUCLEOTIDE SEQUENCE [LARGE SCALE GENOMIC DNA]</scope>
    <source>
        <strain evidence="1 2">SM2</strain>
    </source>
</reference>
<sequence length="242" mass="27408">MSTVVISQPMYFPWVGMFEQWRLADDFVFFDDVQFARGFINRVQYKTPDGSAWLTVPLRQHGREARICDLQCADDSGWRDKHLRTLALALAGTPHMHDALGLAETVLLRRDLGFCELLIEGMQTVAQYFGLLEGKRLHRSSQLAVEGRKSALIQGLVAHLGGDRYVTGMGALNYLDHDAFECAGIEVCYMDYRKREYPQKFPPFTPYVTVLDLVANCGRDGKTFIESGVTHWRQALAARDQA</sequence>
<dbReference type="InterPro" id="IPR014985">
    <property type="entry name" value="WbqC"/>
</dbReference>
<dbReference type="KEGG" id="pty:JWV26_01110"/>
<organism evidence="1 2">
    <name type="scientific">Ectopseudomonas toyotomiensis</name>
    <dbReference type="NCBI Taxonomy" id="554344"/>
    <lineage>
        <taxon>Bacteria</taxon>
        <taxon>Pseudomonadati</taxon>
        <taxon>Pseudomonadota</taxon>
        <taxon>Gammaproteobacteria</taxon>
        <taxon>Pseudomonadales</taxon>
        <taxon>Pseudomonadaceae</taxon>
        <taxon>Ectopseudomonas</taxon>
    </lineage>
</organism>
<evidence type="ECO:0000313" key="1">
    <source>
        <dbReference type="EMBL" id="QSL93001.1"/>
    </source>
</evidence>
<dbReference type="Pfam" id="PF08889">
    <property type="entry name" value="WbqC"/>
    <property type="match status" value="1"/>
</dbReference>
<proteinExistence type="predicted"/>
<dbReference type="RefSeq" id="WP_093050832.1">
    <property type="nucleotide sequence ID" value="NZ_CP070505.1"/>
</dbReference>
<dbReference type="EMBL" id="CP070505">
    <property type="protein sequence ID" value="QSL93001.1"/>
    <property type="molecule type" value="Genomic_DNA"/>
</dbReference>
<dbReference type="AlphaFoldDB" id="A0ABD7DWW4"/>
<gene>
    <name evidence="1" type="ORF">JWV26_01110</name>
</gene>
<protein>
    <submittedName>
        <fullName evidence="1">WbqC family protein</fullName>
    </submittedName>
</protein>
<name>A0ABD7DWW4_9GAMM</name>
<accession>A0ABD7DWW4</accession>